<proteinExistence type="predicted"/>
<evidence type="ECO:0000313" key="2">
    <source>
        <dbReference type="EMBL" id="NKZ38554.1"/>
    </source>
</evidence>
<feature type="compositionally biased region" description="Low complexity" evidence="1">
    <location>
        <begin position="54"/>
        <end position="67"/>
    </location>
</feature>
<protein>
    <submittedName>
        <fullName evidence="2">DUF3014 domain-containing protein</fullName>
    </submittedName>
</protein>
<feature type="region of interest" description="Disordered" evidence="1">
    <location>
        <begin position="28"/>
        <end position="71"/>
    </location>
</feature>
<reference evidence="2 3" key="1">
    <citation type="journal article" date="2017" name="Int. J. Syst. Evol. Microbiol.">
        <title>Oleiagrimonas citrea sp. nov., a marine bacterium isolated from tidal flat sediment and emended description of the genus Oleiagrimonas Fang et al. 2015 and Oleiagrimonas soli.</title>
        <authorList>
            <person name="Yang S.H."/>
            <person name="Seo H.S."/>
            <person name="Seong C.N."/>
            <person name="Kwon K.K."/>
        </authorList>
    </citation>
    <scope>NUCLEOTIDE SEQUENCE [LARGE SCALE GENOMIC DNA]</scope>
    <source>
        <strain evidence="2 3">MEBiC09124</strain>
    </source>
</reference>
<evidence type="ECO:0000256" key="1">
    <source>
        <dbReference type="SAM" id="MobiDB-lite"/>
    </source>
</evidence>
<dbReference type="AlphaFoldDB" id="A0A846ZK49"/>
<dbReference type="Pfam" id="PF11219">
    <property type="entry name" value="DUF3014"/>
    <property type="match status" value="1"/>
</dbReference>
<gene>
    <name evidence="2" type="ORF">HF690_06220</name>
</gene>
<dbReference type="EMBL" id="JAAZQD010000002">
    <property type="protein sequence ID" value="NKZ38554.1"/>
    <property type="molecule type" value="Genomic_DNA"/>
</dbReference>
<dbReference type="InterPro" id="IPR021382">
    <property type="entry name" value="DUF3014"/>
</dbReference>
<comment type="caution">
    <text evidence="2">The sequence shown here is derived from an EMBL/GenBank/DDBJ whole genome shotgun (WGS) entry which is preliminary data.</text>
</comment>
<dbReference type="Proteomes" id="UP000541636">
    <property type="component" value="Unassembled WGS sequence"/>
</dbReference>
<keyword evidence="3" id="KW-1185">Reference proteome</keyword>
<name>A0A846ZK49_9GAMM</name>
<sequence length="272" mass="28656">MTMGLLVVVVVAGGGYYLVTHRGHKPAPENLPAPAASTAPAPVSTAPQHPISQAVAPASASTAPLPSLDDSDSLVHEAATRFGGDKAADLLTGKALIPHIVATINALPGRRLPASVLPVHAPRGHFTVTQADGSSAVMAPTNAARYAPYVDALEKADTDQLVAWYVRNYPLFEEAWRQLGYPQKHFNDRLVQVLDLLLATPDPAQPPYLEGAAGVYRFQNPQLENLAVGQKMLLRLGPAREAKVKAKLRAIRAAVTGQQMPATEPAPSASAG</sequence>
<evidence type="ECO:0000313" key="3">
    <source>
        <dbReference type="Proteomes" id="UP000541636"/>
    </source>
</evidence>
<feature type="compositionally biased region" description="Low complexity" evidence="1">
    <location>
        <begin position="32"/>
        <end position="47"/>
    </location>
</feature>
<accession>A0A846ZK49</accession>
<organism evidence="2 3">
    <name type="scientific">Oleiagrimonas citrea</name>
    <dbReference type="NCBI Taxonomy" id="1665687"/>
    <lineage>
        <taxon>Bacteria</taxon>
        <taxon>Pseudomonadati</taxon>
        <taxon>Pseudomonadota</taxon>
        <taxon>Gammaproteobacteria</taxon>
        <taxon>Lysobacterales</taxon>
        <taxon>Rhodanobacteraceae</taxon>
        <taxon>Oleiagrimonas</taxon>
    </lineage>
</organism>